<dbReference type="InterPro" id="IPR029063">
    <property type="entry name" value="SAM-dependent_MTases_sf"/>
</dbReference>
<reference evidence="1 2" key="1">
    <citation type="submission" date="2016-05" db="EMBL/GenBank/DDBJ databases">
        <title>Microbial solvent formation.</title>
        <authorList>
            <person name="Poehlein A."/>
            <person name="Montoya Solano J.D."/>
            <person name="Flitsch S."/>
            <person name="Krabben P."/>
            <person name="Duerre P."/>
            <person name="Daniel R."/>
        </authorList>
    </citation>
    <scope>NUCLEOTIDE SEQUENCE [LARGE SCALE GENOMIC DNA]</scope>
    <source>
        <strain evidence="1 2">DSM 53</strain>
    </source>
</reference>
<dbReference type="EMBL" id="LZZI01000044">
    <property type="protein sequence ID" value="OOM60910.1"/>
    <property type="molecule type" value="Genomic_DNA"/>
</dbReference>
<sequence>MLKLFRIDDFSNLKSKDVIVFGASTDGEKIQEVCRENGIEIKYFCDNNNKLWGKFINGTEVISVHQLIEYCNDNVLKAVIQIGCKYDDEIEKQLLSAGIKSEVYYNSEFWVIFRRYIEYKNIDLYIEKNMRSKIREKLKFEESLIDIILRKKQGIREGEIYMKYSAPKVANTSIIDTVEYYKKNIFNAGHTLGGFDEITKKRVKSEVKKIITGIREPISQNLSNIYQEADVLHYFLEYEECRDAQEVFLKMVLEKNERNDECIMFQKNLIQNWFDERMKKELEIDVYNYDFDTEKGYSIIHKDGVEILLYRMENIKELSDVFGEFLKIDNFQLQTLNDGNSKWYAKSYKNFIKNIELPKEYVEKVYNGKFMKHFYSESEIKKFRDKWSQNIVKTSEVNLSKK</sequence>
<accession>A0A1S8S609</accession>
<dbReference type="AlphaFoldDB" id="A0A1S8S609"/>
<protein>
    <submittedName>
        <fullName evidence="1">Putative capsular polysaccharide synthesis protein</fullName>
    </submittedName>
</protein>
<dbReference type="InterPro" id="IPR018831">
    <property type="entry name" value="Uncharacterised_NKWYS"/>
</dbReference>
<organism evidence="1 2">
    <name type="scientific">Clostridium beijerinckii</name>
    <name type="common">Clostridium MP</name>
    <dbReference type="NCBI Taxonomy" id="1520"/>
    <lineage>
        <taxon>Bacteria</taxon>
        <taxon>Bacillati</taxon>
        <taxon>Bacillota</taxon>
        <taxon>Clostridia</taxon>
        <taxon>Eubacteriales</taxon>
        <taxon>Clostridiaceae</taxon>
        <taxon>Clostridium</taxon>
    </lineage>
</organism>
<comment type="caution">
    <text evidence="1">The sequence shown here is derived from an EMBL/GenBank/DDBJ whole genome shotgun (WGS) entry which is preliminary data.</text>
</comment>
<name>A0A1S8S609_CLOBE</name>
<dbReference type="Gene3D" id="3.40.50.720">
    <property type="entry name" value="NAD(P)-binding Rossmann-like Domain"/>
    <property type="match status" value="1"/>
</dbReference>
<dbReference type="Proteomes" id="UP000190973">
    <property type="component" value="Unassembled WGS sequence"/>
</dbReference>
<gene>
    <name evidence="1" type="ORF">CLBCK_26270</name>
</gene>
<dbReference type="Pfam" id="PF10364">
    <property type="entry name" value="NKWYS"/>
    <property type="match status" value="1"/>
</dbReference>
<evidence type="ECO:0000313" key="1">
    <source>
        <dbReference type="EMBL" id="OOM60910.1"/>
    </source>
</evidence>
<dbReference type="SUPFAM" id="SSF53335">
    <property type="entry name" value="S-adenosyl-L-methionine-dependent methyltransferases"/>
    <property type="match status" value="1"/>
</dbReference>
<proteinExistence type="predicted"/>
<dbReference type="RefSeq" id="WP_077839149.1">
    <property type="nucleotide sequence ID" value="NZ_JABTAE010000001.1"/>
</dbReference>
<evidence type="ECO:0000313" key="2">
    <source>
        <dbReference type="Proteomes" id="UP000190973"/>
    </source>
</evidence>